<dbReference type="Pfam" id="PF08238">
    <property type="entry name" value="Sel1"/>
    <property type="match status" value="4"/>
</dbReference>
<dbReference type="InterPro" id="IPR006597">
    <property type="entry name" value="Sel1-like"/>
</dbReference>
<evidence type="ECO:0000313" key="2">
    <source>
        <dbReference type="Proteomes" id="UP000198943"/>
    </source>
</evidence>
<protein>
    <submittedName>
        <fullName evidence="1">Sel1 repeat-containing protein</fullName>
    </submittedName>
</protein>
<dbReference type="Proteomes" id="UP000198943">
    <property type="component" value="Unassembled WGS sequence"/>
</dbReference>
<name>A0A1G6HQ52_9FIRM</name>
<organism evidence="1 2">
    <name type="scientific">Succiniclasticum ruminis</name>
    <dbReference type="NCBI Taxonomy" id="40841"/>
    <lineage>
        <taxon>Bacteria</taxon>
        <taxon>Bacillati</taxon>
        <taxon>Bacillota</taxon>
        <taxon>Negativicutes</taxon>
        <taxon>Acidaminococcales</taxon>
        <taxon>Acidaminococcaceae</taxon>
        <taxon>Succiniclasticum</taxon>
    </lineage>
</organism>
<gene>
    <name evidence="1" type="ORF">SAMN04487864_101164</name>
</gene>
<dbReference type="OrthoDB" id="7056571at2"/>
<dbReference type="InterPro" id="IPR011990">
    <property type="entry name" value="TPR-like_helical_dom_sf"/>
</dbReference>
<dbReference type="SUPFAM" id="SSF81901">
    <property type="entry name" value="HCP-like"/>
    <property type="match status" value="2"/>
</dbReference>
<sequence>MLIRTDWKKEPVLQFGFMTMQSIISEIDDETEEKKEPTYSESVFFDYDADPQLYWPYALKWYKRAALQKEPLAVEILQQIDCFKKTERKAMAGDADAQYLMSVYYHDGYGTYKDFSKCAEWLKKAAINGNEDAIQSIAEWNRLTGCTQKLSDPDFSAEPNFYPDDYDHIFLGGRHGWVEEEYRADAKVDKIWEKFSCLDFDDTLNSAEAGDAEKQYRIAWLYDWGQGMEQDTKKAIEWFVRSAYNGYAPAQTELGILYHAGIMVTKVSLEVFEGKENLRL</sequence>
<reference evidence="2" key="1">
    <citation type="submission" date="2016-10" db="EMBL/GenBank/DDBJ databases">
        <authorList>
            <person name="Varghese N."/>
            <person name="Submissions S."/>
        </authorList>
    </citation>
    <scope>NUCLEOTIDE SEQUENCE [LARGE SCALE GENOMIC DNA]</scope>
    <source>
        <strain evidence="2">DSM 11005</strain>
    </source>
</reference>
<dbReference type="AlphaFoldDB" id="A0A1G6HQ52"/>
<accession>A0A1G6HQ52</accession>
<dbReference type="PANTHER" id="PTHR11102">
    <property type="entry name" value="SEL-1-LIKE PROTEIN"/>
    <property type="match status" value="1"/>
</dbReference>
<keyword evidence="2" id="KW-1185">Reference proteome</keyword>
<dbReference type="InterPro" id="IPR050767">
    <property type="entry name" value="Sel1_AlgK"/>
</dbReference>
<dbReference type="SMART" id="SM00671">
    <property type="entry name" value="SEL1"/>
    <property type="match status" value="2"/>
</dbReference>
<dbReference type="Gene3D" id="1.25.40.10">
    <property type="entry name" value="Tetratricopeptide repeat domain"/>
    <property type="match status" value="2"/>
</dbReference>
<evidence type="ECO:0000313" key="1">
    <source>
        <dbReference type="EMBL" id="SDB96427.1"/>
    </source>
</evidence>
<proteinExistence type="predicted"/>
<dbReference type="EMBL" id="FMYW01000001">
    <property type="protein sequence ID" value="SDB96427.1"/>
    <property type="molecule type" value="Genomic_DNA"/>
</dbReference>
<dbReference type="PANTHER" id="PTHR11102:SF160">
    <property type="entry name" value="ERAD-ASSOCIATED E3 UBIQUITIN-PROTEIN LIGASE COMPONENT HRD3"/>
    <property type="match status" value="1"/>
</dbReference>
<dbReference type="RefSeq" id="WP_093728940.1">
    <property type="nucleotide sequence ID" value="NZ_FMYW01000001.1"/>
</dbReference>